<dbReference type="AlphaFoldDB" id="A0AAV9DQT4"/>
<dbReference type="PANTHER" id="PTHR33116">
    <property type="entry name" value="REVERSE TRANSCRIPTASE ZINC-BINDING DOMAIN-CONTAINING PROTEIN-RELATED-RELATED"/>
    <property type="match status" value="1"/>
</dbReference>
<name>A0AAV9DQT4_ACOCL</name>
<dbReference type="InterPro" id="IPR036397">
    <property type="entry name" value="RNaseH_sf"/>
</dbReference>
<dbReference type="Gene3D" id="3.30.420.10">
    <property type="entry name" value="Ribonuclease H-like superfamily/Ribonuclease H"/>
    <property type="match status" value="1"/>
</dbReference>
<sequence length="617" mass="68040">MKYPLSWRRVLFLDLSLLKNKVVNSLPDSKGKKAIQPTAISSKGILPTPTPQFQLGETSKPKALEKSLATKHRPRLNVPPPEVNLVAKSWASLLSSTRTRSHQTGVEFFPPESDCSQHFALLEEEEIKEAEEAWGFSMAKEVVLVESPISVQDDDVVLVVTPSRAQAEEVELEASPAYNDIISPGNLFCLPPNSQDPMLEVLLHPVHVLQPMAPQPPLAKPLLYKDPSNEQASELLLLLQNFFKASGLHLNPLKSQLFCNYNHASLSACLGIPIGSLPVTHLGLPLQSGYLSNSSCAPLVEKMRNRLQTWAGLYLSKAGRLELIKSVLLSLSHYWTAGFALPRKTIKSLEQICRRFFWAGEEGKAKIMSVSWEDICVPMNEGGLGIKCIAEWNEAAMGTRLWEIATYHSSLWATWMAGRYFLAYLGPPSEVSVAAFIKDGMWCKLARWPSEFDNGWHEISQLDIGDSGSDILVSTGSKTAYIWTTMLKSLKIPRACRDLFGALLVQKTSLTVQVKWTPPPIGWVKANSDGSLSEDRFGFGAITRNSSGDCVQAIAARTRAASINLLELKGILAGLRLNRGNTSKVWSESDSTTAVAWAQGKGIIPWTALRDLRDIKS</sequence>
<feature type="domain" description="RNase H type-1" evidence="1">
    <location>
        <begin position="527"/>
        <end position="601"/>
    </location>
</feature>
<evidence type="ECO:0000313" key="3">
    <source>
        <dbReference type="Proteomes" id="UP001180020"/>
    </source>
</evidence>
<accession>A0AAV9DQT4</accession>
<organism evidence="2 3">
    <name type="scientific">Acorus calamus</name>
    <name type="common">Sweet flag</name>
    <dbReference type="NCBI Taxonomy" id="4465"/>
    <lineage>
        <taxon>Eukaryota</taxon>
        <taxon>Viridiplantae</taxon>
        <taxon>Streptophyta</taxon>
        <taxon>Embryophyta</taxon>
        <taxon>Tracheophyta</taxon>
        <taxon>Spermatophyta</taxon>
        <taxon>Magnoliopsida</taxon>
        <taxon>Liliopsida</taxon>
        <taxon>Acoraceae</taxon>
        <taxon>Acorus</taxon>
    </lineage>
</organism>
<gene>
    <name evidence="2" type="ORF">QJS10_CPB12g01020</name>
</gene>
<dbReference type="InterPro" id="IPR044730">
    <property type="entry name" value="RNase_H-like_dom_plant"/>
</dbReference>
<dbReference type="GO" id="GO:0003676">
    <property type="term" value="F:nucleic acid binding"/>
    <property type="evidence" value="ECO:0007669"/>
    <property type="project" value="InterPro"/>
</dbReference>
<proteinExistence type="predicted"/>
<dbReference type="PANTHER" id="PTHR33116:SF78">
    <property type="entry name" value="OS12G0587133 PROTEIN"/>
    <property type="match status" value="1"/>
</dbReference>
<dbReference type="Pfam" id="PF13456">
    <property type="entry name" value="RVT_3"/>
    <property type="match status" value="1"/>
</dbReference>
<dbReference type="CDD" id="cd06222">
    <property type="entry name" value="RNase_H_like"/>
    <property type="match status" value="1"/>
</dbReference>
<dbReference type="EMBL" id="JAUJYO010000012">
    <property type="protein sequence ID" value="KAK1302693.1"/>
    <property type="molecule type" value="Genomic_DNA"/>
</dbReference>
<protein>
    <recommendedName>
        <fullName evidence="1">RNase H type-1 domain-containing protein</fullName>
    </recommendedName>
</protein>
<keyword evidence="3" id="KW-1185">Reference proteome</keyword>
<dbReference type="InterPro" id="IPR002156">
    <property type="entry name" value="RNaseH_domain"/>
</dbReference>
<dbReference type="SUPFAM" id="SSF53098">
    <property type="entry name" value="Ribonuclease H-like"/>
    <property type="match status" value="1"/>
</dbReference>
<reference evidence="2" key="2">
    <citation type="submission" date="2023-06" db="EMBL/GenBank/DDBJ databases">
        <authorList>
            <person name="Ma L."/>
            <person name="Liu K.-W."/>
            <person name="Li Z."/>
            <person name="Hsiao Y.-Y."/>
            <person name="Qi Y."/>
            <person name="Fu T."/>
            <person name="Tang G."/>
            <person name="Zhang D."/>
            <person name="Sun W.-H."/>
            <person name="Liu D.-K."/>
            <person name="Li Y."/>
            <person name="Chen G.-Z."/>
            <person name="Liu X.-D."/>
            <person name="Liao X.-Y."/>
            <person name="Jiang Y.-T."/>
            <person name="Yu X."/>
            <person name="Hao Y."/>
            <person name="Huang J."/>
            <person name="Zhao X.-W."/>
            <person name="Ke S."/>
            <person name="Chen Y.-Y."/>
            <person name="Wu W.-L."/>
            <person name="Hsu J.-L."/>
            <person name="Lin Y.-F."/>
            <person name="Huang M.-D."/>
            <person name="Li C.-Y."/>
            <person name="Huang L."/>
            <person name="Wang Z.-W."/>
            <person name="Zhao X."/>
            <person name="Zhong W.-Y."/>
            <person name="Peng D.-H."/>
            <person name="Ahmad S."/>
            <person name="Lan S."/>
            <person name="Zhang J.-S."/>
            <person name="Tsai W.-C."/>
            <person name="Van De Peer Y."/>
            <person name="Liu Z.-J."/>
        </authorList>
    </citation>
    <scope>NUCLEOTIDE SEQUENCE</scope>
    <source>
        <strain evidence="2">CP</strain>
        <tissue evidence="2">Leaves</tissue>
    </source>
</reference>
<dbReference type="Proteomes" id="UP001180020">
    <property type="component" value="Unassembled WGS sequence"/>
</dbReference>
<reference evidence="2" key="1">
    <citation type="journal article" date="2023" name="Nat. Commun.">
        <title>Diploid and tetraploid genomes of Acorus and the evolution of monocots.</title>
        <authorList>
            <person name="Ma L."/>
            <person name="Liu K.W."/>
            <person name="Li Z."/>
            <person name="Hsiao Y.Y."/>
            <person name="Qi Y."/>
            <person name="Fu T."/>
            <person name="Tang G.D."/>
            <person name="Zhang D."/>
            <person name="Sun W.H."/>
            <person name="Liu D.K."/>
            <person name="Li Y."/>
            <person name="Chen G.Z."/>
            <person name="Liu X.D."/>
            <person name="Liao X.Y."/>
            <person name="Jiang Y.T."/>
            <person name="Yu X."/>
            <person name="Hao Y."/>
            <person name="Huang J."/>
            <person name="Zhao X.W."/>
            <person name="Ke S."/>
            <person name="Chen Y.Y."/>
            <person name="Wu W.L."/>
            <person name="Hsu J.L."/>
            <person name="Lin Y.F."/>
            <person name="Huang M.D."/>
            <person name="Li C.Y."/>
            <person name="Huang L."/>
            <person name="Wang Z.W."/>
            <person name="Zhao X."/>
            <person name="Zhong W.Y."/>
            <person name="Peng D.H."/>
            <person name="Ahmad S."/>
            <person name="Lan S."/>
            <person name="Zhang J.S."/>
            <person name="Tsai W.C."/>
            <person name="Van de Peer Y."/>
            <person name="Liu Z.J."/>
        </authorList>
    </citation>
    <scope>NUCLEOTIDE SEQUENCE</scope>
    <source>
        <strain evidence="2">CP</strain>
    </source>
</reference>
<dbReference type="GO" id="GO:0004523">
    <property type="term" value="F:RNA-DNA hybrid ribonuclease activity"/>
    <property type="evidence" value="ECO:0007669"/>
    <property type="project" value="InterPro"/>
</dbReference>
<evidence type="ECO:0000259" key="1">
    <source>
        <dbReference type="Pfam" id="PF13456"/>
    </source>
</evidence>
<dbReference type="InterPro" id="IPR012337">
    <property type="entry name" value="RNaseH-like_sf"/>
</dbReference>
<evidence type="ECO:0000313" key="2">
    <source>
        <dbReference type="EMBL" id="KAK1302693.1"/>
    </source>
</evidence>
<comment type="caution">
    <text evidence="2">The sequence shown here is derived from an EMBL/GenBank/DDBJ whole genome shotgun (WGS) entry which is preliminary data.</text>
</comment>